<dbReference type="AlphaFoldDB" id="A0A3M7RWU8"/>
<dbReference type="Proteomes" id="UP000276133">
    <property type="component" value="Unassembled WGS sequence"/>
</dbReference>
<reference evidence="1 2" key="1">
    <citation type="journal article" date="2018" name="Sci. Rep.">
        <title>Genomic signatures of local adaptation to the degree of environmental predictability in rotifers.</title>
        <authorList>
            <person name="Franch-Gras L."/>
            <person name="Hahn C."/>
            <person name="Garcia-Roger E.M."/>
            <person name="Carmona M.J."/>
            <person name="Serra M."/>
            <person name="Gomez A."/>
        </authorList>
    </citation>
    <scope>NUCLEOTIDE SEQUENCE [LARGE SCALE GENOMIC DNA]</scope>
    <source>
        <strain evidence="1">HYR1</strain>
    </source>
</reference>
<protein>
    <submittedName>
        <fullName evidence="1">Uncharacterized protein</fullName>
    </submittedName>
</protein>
<name>A0A3M7RWU8_BRAPC</name>
<comment type="caution">
    <text evidence="1">The sequence shown here is derived from an EMBL/GenBank/DDBJ whole genome shotgun (WGS) entry which is preliminary data.</text>
</comment>
<keyword evidence="2" id="KW-1185">Reference proteome</keyword>
<sequence length="115" mass="13612">MKKILIFRKYLKKTISLFKNICTTLKKNNQDLPKSEVVRQSKLLEFLRVIERPKIVRTLKTKFAFSEKETKADKRSCNDCPDRLNIMHGHRENNNKNNINVLQKIIKNKLESSLI</sequence>
<evidence type="ECO:0000313" key="1">
    <source>
        <dbReference type="EMBL" id="RNA27858.1"/>
    </source>
</evidence>
<dbReference type="EMBL" id="REGN01002483">
    <property type="protein sequence ID" value="RNA27858.1"/>
    <property type="molecule type" value="Genomic_DNA"/>
</dbReference>
<gene>
    <name evidence="1" type="ORF">BpHYR1_043814</name>
</gene>
<accession>A0A3M7RWU8</accession>
<evidence type="ECO:0000313" key="2">
    <source>
        <dbReference type="Proteomes" id="UP000276133"/>
    </source>
</evidence>
<proteinExistence type="predicted"/>
<organism evidence="1 2">
    <name type="scientific">Brachionus plicatilis</name>
    <name type="common">Marine rotifer</name>
    <name type="synonym">Brachionus muelleri</name>
    <dbReference type="NCBI Taxonomy" id="10195"/>
    <lineage>
        <taxon>Eukaryota</taxon>
        <taxon>Metazoa</taxon>
        <taxon>Spiralia</taxon>
        <taxon>Gnathifera</taxon>
        <taxon>Rotifera</taxon>
        <taxon>Eurotatoria</taxon>
        <taxon>Monogononta</taxon>
        <taxon>Pseudotrocha</taxon>
        <taxon>Ploima</taxon>
        <taxon>Brachionidae</taxon>
        <taxon>Brachionus</taxon>
    </lineage>
</organism>